<dbReference type="EMBL" id="AFRT01001966">
    <property type="protein sequence ID" value="ELU39007.1"/>
    <property type="molecule type" value="Genomic_DNA"/>
</dbReference>
<comment type="caution">
    <text evidence="2">The sequence shown here is derived from an EMBL/GenBank/DDBJ whole genome shotgun (WGS) entry which is preliminary data.</text>
</comment>
<evidence type="ECO:0000313" key="2">
    <source>
        <dbReference type="EMBL" id="ELU39007.1"/>
    </source>
</evidence>
<dbReference type="Proteomes" id="UP000011668">
    <property type="component" value="Unassembled WGS sequence"/>
</dbReference>
<dbReference type="AlphaFoldDB" id="L8WQF2"/>
<protein>
    <submittedName>
        <fullName evidence="2">Uncharacterized protein</fullName>
    </submittedName>
</protein>
<accession>L8WQF2</accession>
<gene>
    <name evidence="2" type="ORF">AG1IA_06964</name>
</gene>
<proteinExistence type="predicted"/>
<evidence type="ECO:0000313" key="3">
    <source>
        <dbReference type="Proteomes" id="UP000011668"/>
    </source>
</evidence>
<evidence type="ECO:0000256" key="1">
    <source>
        <dbReference type="SAM" id="MobiDB-lite"/>
    </source>
</evidence>
<dbReference type="HOGENOM" id="CLU_3070318_0_0_1"/>
<reference evidence="2 3" key="1">
    <citation type="journal article" date="2013" name="Nat. Commun.">
        <title>The evolution and pathogenic mechanisms of the rice sheath blight pathogen.</title>
        <authorList>
            <person name="Zheng A."/>
            <person name="Lin R."/>
            <person name="Xu L."/>
            <person name="Qin P."/>
            <person name="Tang C."/>
            <person name="Ai P."/>
            <person name="Zhang D."/>
            <person name="Liu Y."/>
            <person name="Sun Z."/>
            <person name="Feng H."/>
            <person name="Wang Y."/>
            <person name="Chen Y."/>
            <person name="Liang X."/>
            <person name="Fu R."/>
            <person name="Li Q."/>
            <person name="Zhang J."/>
            <person name="Yu X."/>
            <person name="Xie Z."/>
            <person name="Ding L."/>
            <person name="Guan P."/>
            <person name="Tang J."/>
            <person name="Liang Y."/>
            <person name="Wang S."/>
            <person name="Deng Q."/>
            <person name="Li S."/>
            <person name="Zhu J."/>
            <person name="Wang L."/>
            <person name="Liu H."/>
            <person name="Li P."/>
        </authorList>
    </citation>
    <scope>NUCLEOTIDE SEQUENCE [LARGE SCALE GENOMIC DNA]</scope>
    <source>
        <strain evidence="3">AG-1 IA</strain>
    </source>
</reference>
<organism evidence="2 3">
    <name type="scientific">Thanatephorus cucumeris (strain AG1-IA)</name>
    <name type="common">Rice sheath blight fungus</name>
    <name type="synonym">Rhizoctonia solani</name>
    <dbReference type="NCBI Taxonomy" id="983506"/>
    <lineage>
        <taxon>Eukaryota</taxon>
        <taxon>Fungi</taxon>
        <taxon>Dikarya</taxon>
        <taxon>Basidiomycota</taxon>
        <taxon>Agaricomycotina</taxon>
        <taxon>Agaricomycetes</taxon>
        <taxon>Cantharellales</taxon>
        <taxon>Ceratobasidiaceae</taxon>
        <taxon>Rhizoctonia</taxon>
        <taxon>Rhizoctonia solani AG-1</taxon>
    </lineage>
</organism>
<feature type="region of interest" description="Disordered" evidence="1">
    <location>
        <begin position="1"/>
        <end position="22"/>
    </location>
</feature>
<keyword evidence="3" id="KW-1185">Reference proteome</keyword>
<name>L8WQF2_THACA</name>
<sequence length="53" mass="6318">MQQKAEVLVERKKAQEGGVTSNPNKCKERLVANMVIILEWWEMKFEHRTWTCI</sequence>